<gene>
    <name evidence="3" type="ORF">GCM10012284_03750</name>
</gene>
<dbReference type="GO" id="GO:0006208">
    <property type="term" value="P:pyrimidine nucleobase catabolic process"/>
    <property type="evidence" value="ECO:0007669"/>
    <property type="project" value="TreeGrafter"/>
</dbReference>
<proteinExistence type="predicted"/>
<dbReference type="GO" id="GO:0042602">
    <property type="term" value="F:riboflavin reductase (NADPH) activity"/>
    <property type="evidence" value="ECO:0007669"/>
    <property type="project" value="TreeGrafter"/>
</dbReference>
<dbReference type="InterPro" id="IPR050268">
    <property type="entry name" value="NADH-dep_flavin_reductase"/>
</dbReference>
<dbReference type="EMBL" id="BMMX01000001">
    <property type="protein sequence ID" value="GGK73110.1"/>
    <property type="molecule type" value="Genomic_DNA"/>
</dbReference>
<evidence type="ECO:0000313" key="3">
    <source>
        <dbReference type="EMBL" id="GGK73110.1"/>
    </source>
</evidence>
<dbReference type="GO" id="GO:0010181">
    <property type="term" value="F:FMN binding"/>
    <property type="evidence" value="ECO:0007669"/>
    <property type="project" value="InterPro"/>
</dbReference>
<evidence type="ECO:0000256" key="1">
    <source>
        <dbReference type="ARBA" id="ARBA00023002"/>
    </source>
</evidence>
<reference evidence="3" key="1">
    <citation type="journal article" date="2014" name="Int. J. Syst. Evol. Microbiol.">
        <title>Complete genome sequence of Corynebacterium casei LMG S-19264T (=DSM 44701T), isolated from a smear-ripened cheese.</title>
        <authorList>
            <consortium name="US DOE Joint Genome Institute (JGI-PGF)"/>
            <person name="Walter F."/>
            <person name="Albersmeier A."/>
            <person name="Kalinowski J."/>
            <person name="Ruckert C."/>
        </authorList>
    </citation>
    <scope>NUCLEOTIDE SEQUENCE</scope>
    <source>
        <strain evidence="3">CGMCC 4.7299</strain>
    </source>
</reference>
<dbReference type="PANTHER" id="PTHR30466">
    <property type="entry name" value="FLAVIN REDUCTASE"/>
    <property type="match status" value="1"/>
</dbReference>
<reference evidence="3" key="2">
    <citation type="submission" date="2020-09" db="EMBL/GenBank/DDBJ databases">
        <authorList>
            <person name="Sun Q."/>
            <person name="Zhou Y."/>
        </authorList>
    </citation>
    <scope>NUCLEOTIDE SEQUENCE</scope>
    <source>
        <strain evidence="3">CGMCC 4.7299</strain>
    </source>
</reference>
<dbReference type="InterPro" id="IPR012349">
    <property type="entry name" value="Split_barrel_FMN-bd"/>
</dbReference>
<dbReference type="InterPro" id="IPR002563">
    <property type="entry name" value="Flavin_Rdtase-like_dom"/>
</dbReference>
<dbReference type="PANTHER" id="PTHR30466:SF1">
    <property type="entry name" value="FMN REDUCTASE (NADH) RUTF"/>
    <property type="match status" value="1"/>
</dbReference>
<dbReference type="AlphaFoldDB" id="A0A8J3BW90"/>
<keyword evidence="1" id="KW-0560">Oxidoreductase</keyword>
<sequence length="183" mass="19448">MTSSTDEPAILPNVGDAPVSGTDFSSLMATFPTGVAVVTTTDAAGAPRGMTCSSVCSVSLFPPMLSICLRQGSPTLASVLWRRTFAVNLLRHTARATAVLFASAVPDRFDRVRWEHEPGAAGPHLIDDAHGIADCRTAEAVPIADHIVLFGAVTAIRHTCSTMIPLLRGMHRYSSWTTAEEDT</sequence>
<evidence type="ECO:0000259" key="2">
    <source>
        <dbReference type="SMART" id="SM00903"/>
    </source>
</evidence>
<dbReference type="SMART" id="SM00903">
    <property type="entry name" value="Flavin_Reduct"/>
    <property type="match status" value="1"/>
</dbReference>
<dbReference type="Gene3D" id="2.30.110.10">
    <property type="entry name" value="Electron Transport, Fmn-binding Protein, Chain A"/>
    <property type="match status" value="1"/>
</dbReference>
<accession>A0A8J3BW90</accession>
<keyword evidence="4" id="KW-1185">Reference proteome</keyword>
<dbReference type="Proteomes" id="UP000656042">
    <property type="component" value="Unassembled WGS sequence"/>
</dbReference>
<dbReference type="Pfam" id="PF01613">
    <property type="entry name" value="Flavin_Reduct"/>
    <property type="match status" value="1"/>
</dbReference>
<feature type="domain" description="Flavin reductase like" evidence="2">
    <location>
        <begin position="28"/>
        <end position="175"/>
    </location>
</feature>
<dbReference type="SUPFAM" id="SSF50475">
    <property type="entry name" value="FMN-binding split barrel"/>
    <property type="match status" value="1"/>
</dbReference>
<organism evidence="3 4">
    <name type="scientific">Mangrovihabitans endophyticus</name>
    <dbReference type="NCBI Taxonomy" id="1751298"/>
    <lineage>
        <taxon>Bacteria</taxon>
        <taxon>Bacillati</taxon>
        <taxon>Actinomycetota</taxon>
        <taxon>Actinomycetes</taxon>
        <taxon>Micromonosporales</taxon>
        <taxon>Micromonosporaceae</taxon>
        <taxon>Mangrovihabitans</taxon>
    </lineage>
</organism>
<name>A0A8J3BW90_9ACTN</name>
<comment type="caution">
    <text evidence="3">The sequence shown here is derived from an EMBL/GenBank/DDBJ whole genome shotgun (WGS) entry which is preliminary data.</text>
</comment>
<protein>
    <recommendedName>
        <fullName evidence="2">Flavin reductase like domain-containing protein</fullName>
    </recommendedName>
</protein>
<evidence type="ECO:0000313" key="4">
    <source>
        <dbReference type="Proteomes" id="UP000656042"/>
    </source>
</evidence>